<dbReference type="PANTHER" id="PTHR34987:SF2">
    <property type="entry name" value="B, PUTATIVE (AFU_ORTHOLOGUE AFUA_7G05040)-RELATED"/>
    <property type="match status" value="1"/>
</dbReference>
<evidence type="ECO:0000259" key="1">
    <source>
        <dbReference type="Pfam" id="PF08531"/>
    </source>
</evidence>
<dbReference type="InterPro" id="IPR035396">
    <property type="entry name" value="Bac_rhamnosid6H"/>
</dbReference>
<gene>
    <name evidence="3" type="ORF">MKZ38_003545</name>
</gene>
<dbReference type="Pfam" id="PF17389">
    <property type="entry name" value="Bac_rhamnosid6H"/>
    <property type="match status" value="1"/>
</dbReference>
<dbReference type="Proteomes" id="UP001201980">
    <property type="component" value="Unassembled WGS sequence"/>
</dbReference>
<dbReference type="SUPFAM" id="SSF48208">
    <property type="entry name" value="Six-hairpin glycosidases"/>
    <property type="match status" value="1"/>
</dbReference>
<dbReference type="InterPro" id="IPR012341">
    <property type="entry name" value="6hp_glycosidase-like_sf"/>
</dbReference>
<dbReference type="InterPro" id="IPR008979">
    <property type="entry name" value="Galactose-bd-like_sf"/>
</dbReference>
<evidence type="ECO:0000313" key="4">
    <source>
        <dbReference type="Proteomes" id="UP001201980"/>
    </source>
</evidence>
<name>A0AAD5RP29_9PEZI</name>
<dbReference type="AlphaFoldDB" id="A0AAD5RP29"/>
<sequence length="809" mass="91718">MSDNIFLFSPSKWIWLPTFDDTAAVGQFVCFRRSFELEDTSISPTLLHVSADTRYELYVNGKSISFGPCKSYTTRWNYETADIAPFLVQGTNVLGARVLRLSSSFPGCLSMARTPLPGLIVHCELPLVGDAGGNIHTDERWKAAKDPGTQLVGDSEWDYRLGPPFLNLNEKVDGLARLDPQDWLAASFDDKTWSHAIENTVRRKMSPMLDARRLFPREIPPMAEQDCRFDGVVKTTSPLPRESWMKLISEGTPLRLAAGTEHVVYIESKQLTTGFLHIECMLGGKACDNPPTIELLCAECFEPRMSEGAPRRKGDRTDHENGVLYGPVDTFTPRPGNNHYSPFWFRTFRYIRLRIIPPANNCGGKSFVTINSLAYRSTHYPLDIKSTIQTTSPLVTKLWDVSLHTLRNCMHETYEDCPFYEQNQFAMDSRSMMLFTYLVSRDDRLARKTMREFYASRRDDGLVETHFPTPERSVNIPTFSLFWVLMVWDHMVHFGDEILVRDYMGAIDGVLNFFEGRRRGTGDVGLVGQFDPDCWAFVDWVDGWETPGKGFLGLAVPRAYYEKGAATFHSMLYAYSLLKAAELAVFLGRRDTAEEYRRRHRELVRAVRSHCFDPETGLYLDGPGVSSSQVSQHVQVFAVLAGCVQEECSAMELMRKTVLRREEYGMAKASFAMGFYMFRAASHAGVYEECWPTLIRPWEKMISQNMTTWAESDSMERSDCHGWSSAPLWEIGTEILGLQPRSKAYVDTVGRDGQSSGDIDVEKEILVLPRTSLVEDICGTLVVGTRGAGEGLVRIRWDMRREPEVEIGC</sequence>
<evidence type="ECO:0000259" key="2">
    <source>
        <dbReference type="Pfam" id="PF17389"/>
    </source>
</evidence>
<comment type="caution">
    <text evidence="3">The sequence shown here is derived from an EMBL/GenBank/DDBJ whole genome shotgun (WGS) entry which is preliminary data.</text>
</comment>
<feature type="domain" description="Alpha-L-rhamnosidase six-hairpin glycosidase" evidence="2">
    <location>
        <begin position="385"/>
        <end position="726"/>
    </location>
</feature>
<protein>
    <recommendedName>
        <fullName evidence="5">Alpha-L-rhamnosidase six-hairpin glycosidase domain-containing protein</fullName>
    </recommendedName>
</protein>
<evidence type="ECO:0008006" key="5">
    <source>
        <dbReference type="Google" id="ProtNLM"/>
    </source>
</evidence>
<dbReference type="Pfam" id="PF08531">
    <property type="entry name" value="Bac_rhamnosid_N"/>
    <property type="match status" value="1"/>
</dbReference>
<dbReference type="SUPFAM" id="SSF49785">
    <property type="entry name" value="Galactose-binding domain-like"/>
    <property type="match status" value="1"/>
</dbReference>
<dbReference type="InterPro" id="IPR008928">
    <property type="entry name" value="6-hairpin_glycosidase_sf"/>
</dbReference>
<dbReference type="Gene3D" id="1.50.10.10">
    <property type="match status" value="1"/>
</dbReference>
<keyword evidence="4" id="KW-1185">Reference proteome</keyword>
<accession>A0AAD5RP29</accession>
<proteinExistence type="predicted"/>
<dbReference type="EMBL" id="JAKWBI020000211">
    <property type="protein sequence ID" value="KAJ2898976.1"/>
    <property type="molecule type" value="Genomic_DNA"/>
</dbReference>
<dbReference type="PANTHER" id="PTHR34987">
    <property type="entry name" value="C, PUTATIVE (AFU_ORTHOLOGUE AFUA_3G02880)-RELATED"/>
    <property type="match status" value="1"/>
</dbReference>
<evidence type="ECO:0000313" key="3">
    <source>
        <dbReference type="EMBL" id="KAJ2898976.1"/>
    </source>
</evidence>
<dbReference type="InterPro" id="IPR013737">
    <property type="entry name" value="Bac_rhamnosid_N"/>
</dbReference>
<dbReference type="Gene3D" id="2.60.420.10">
    <property type="entry name" value="Maltose phosphorylase, domain 3"/>
    <property type="match status" value="1"/>
</dbReference>
<dbReference type="Gene3D" id="2.60.120.260">
    <property type="entry name" value="Galactose-binding domain-like"/>
    <property type="match status" value="1"/>
</dbReference>
<dbReference type="GO" id="GO:0003824">
    <property type="term" value="F:catalytic activity"/>
    <property type="evidence" value="ECO:0007669"/>
    <property type="project" value="UniProtKB-ARBA"/>
</dbReference>
<feature type="domain" description="Bacterial alpha-L-rhamnosidase N-terminal" evidence="1">
    <location>
        <begin position="42"/>
        <end position="203"/>
    </location>
</feature>
<dbReference type="GO" id="GO:0005975">
    <property type="term" value="P:carbohydrate metabolic process"/>
    <property type="evidence" value="ECO:0007669"/>
    <property type="project" value="InterPro"/>
</dbReference>
<reference evidence="3" key="1">
    <citation type="submission" date="2022-07" db="EMBL/GenBank/DDBJ databases">
        <title>Draft genome sequence of Zalerion maritima ATCC 34329, a (micro)plastics degrading marine fungus.</title>
        <authorList>
            <person name="Paco A."/>
            <person name="Goncalves M.F.M."/>
            <person name="Rocha-Santos T.A.P."/>
            <person name="Alves A."/>
        </authorList>
    </citation>
    <scope>NUCLEOTIDE SEQUENCE</scope>
    <source>
        <strain evidence="3">ATCC 34329</strain>
    </source>
</reference>
<organism evidence="3 4">
    <name type="scientific">Zalerion maritima</name>
    <dbReference type="NCBI Taxonomy" id="339359"/>
    <lineage>
        <taxon>Eukaryota</taxon>
        <taxon>Fungi</taxon>
        <taxon>Dikarya</taxon>
        <taxon>Ascomycota</taxon>
        <taxon>Pezizomycotina</taxon>
        <taxon>Sordariomycetes</taxon>
        <taxon>Lulworthiomycetidae</taxon>
        <taxon>Lulworthiales</taxon>
        <taxon>Lulworthiaceae</taxon>
        <taxon>Zalerion</taxon>
    </lineage>
</organism>